<dbReference type="InterPro" id="IPR014756">
    <property type="entry name" value="Ig_E-set"/>
</dbReference>
<dbReference type="GO" id="GO:0005737">
    <property type="term" value="C:cytoplasm"/>
    <property type="evidence" value="ECO:0007669"/>
    <property type="project" value="TreeGrafter"/>
</dbReference>
<dbReference type="InterPro" id="IPR014752">
    <property type="entry name" value="Arrestin-like_C"/>
</dbReference>
<comment type="similarity">
    <text evidence="1">Belongs to the arrestin family.</text>
</comment>
<dbReference type="GO" id="GO:0015031">
    <property type="term" value="P:protein transport"/>
    <property type="evidence" value="ECO:0007669"/>
    <property type="project" value="TreeGrafter"/>
</dbReference>
<proteinExistence type="inferred from homology"/>
<reference evidence="4 5" key="1">
    <citation type="journal article" date="2023" name="Genes (Basel)">
        <title>Chromosome-Level Genome Assembly and Circadian Gene Repertoire of the Patagonia Blennie Eleginops maclovinus-The Closest Ancestral Proxy of Antarctic Cryonotothenioids.</title>
        <authorList>
            <person name="Cheng C.C."/>
            <person name="Rivera-Colon A.G."/>
            <person name="Minhas B.F."/>
            <person name="Wilson L."/>
            <person name="Rayamajhi N."/>
            <person name="Vargas-Chacoff L."/>
            <person name="Catchen J.M."/>
        </authorList>
    </citation>
    <scope>NUCLEOTIDE SEQUENCE [LARGE SCALE GENOMIC DNA]</scope>
    <source>
        <strain evidence="4">JMC-PN-2008</strain>
    </source>
</reference>
<dbReference type="Pfam" id="PF00339">
    <property type="entry name" value="Arrestin_N"/>
    <property type="match status" value="1"/>
</dbReference>
<dbReference type="EMBL" id="JAUZQC010000005">
    <property type="protein sequence ID" value="KAK5871325.1"/>
    <property type="molecule type" value="Genomic_DNA"/>
</dbReference>
<feature type="region of interest" description="Disordered" evidence="2">
    <location>
        <begin position="401"/>
        <end position="487"/>
    </location>
</feature>
<name>A0AAN7XZI1_ELEMC</name>
<feature type="domain" description="Arrestin C-terminal-like" evidence="3">
    <location>
        <begin position="169"/>
        <end position="294"/>
    </location>
</feature>
<dbReference type="SMART" id="SM01017">
    <property type="entry name" value="Arrestin_C"/>
    <property type="match status" value="1"/>
</dbReference>
<evidence type="ECO:0000256" key="1">
    <source>
        <dbReference type="ARBA" id="ARBA00005298"/>
    </source>
</evidence>
<accession>A0AAN7XZI1</accession>
<evidence type="ECO:0000313" key="4">
    <source>
        <dbReference type="EMBL" id="KAK5871325.1"/>
    </source>
</evidence>
<dbReference type="PANTHER" id="PTHR11188">
    <property type="entry name" value="ARRESTIN DOMAIN CONTAINING PROTEIN"/>
    <property type="match status" value="1"/>
</dbReference>
<organism evidence="4 5">
    <name type="scientific">Eleginops maclovinus</name>
    <name type="common">Patagonian blennie</name>
    <name type="synonym">Eleginus maclovinus</name>
    <dbReference type="NCBI Taxonomy" id="56733"/>
    <lineage>
        <taxon>Eukaryota</taxon>
        <taxon>Metazoa</taxon>
        <taxon>Chordata</taxon>
        <taxon>Craniata</taxon>
        <taxon>Vertebrata</taxon>
        <taxon>Euteleostomi</taxon>
        <taxon>Actinopterygii</taxon>
        <taxon>Neopterygii</taxon>
        <taxon>Teleostei</taxon>
        <taxon>Neoteleostei</taxon>
        <taxon>Acanthomorphata</taxon>
        <taxon>Eupercaria</taxon>
        <taxon>Perciformes</taxon>
        <taxon>Notothenioidei</taxon>
        <taxon>Eleginopidae</taxon>
        <taxon>Eleginops</taxon>
    </lineage>
</organism>
<dbReference type="InterPro" id="IPR050357">
    <property type="entry name" value="Arrestin_domain-protein"/>
</dbReference>
<dbReference type="Proteomes" id="UP001346869">
    <property type="component" value="Unassembled WGS sequence"/>
</dbReference>
<dbReference type="Pfam" id="PF02752">
    <property type="entry name" value="Arrestin_C"/>
    <property type="match status" value="1"/>
</dbReference>
<dbReference type="GO" id="GO:0007399">
    <property type="term" value="P:nervous system development"/>
    <property type="evidence" value="ECO:0007669"/>
    <property type="project" value="UniProtKB-ARBA"/>
</dbReference>
<dbReference type="InterPro" id="IPR011022">
    <property type="entry name" value="Arrestin_C-like"/>
</dbReference>
<dbReference type="PANTHER" id="PTHR11188:SF135">
    <property type="entry name" value="ARRESTIN DOMAIN CONTAINING 3-LIKE-RELATED"/>
    <property type="match status" value="1"/>
</dbReference>
<feature type="compositionally biased region" description="Polar residues" evidence="2">
    <location>
        <begin position="432"/>
        <end position="443"/>
    </location>
</feature>
<comment type="caution">
    <text evidence="4">The sequence shown here is derived from an EMBL/GenBank/DDBJ whole genome shotgun (WGS) entry which is preliminary data.</text>
</comment>
<keyword evidence="5" id="KW-1185">Reference proteome</keyword>
<dbReference type="AlphaFoldDB" id="A0AAN7XZI1"/>
<protein>
    <recommendedName>
        <fullName evidence="3">Arrestin C-terminal-like domain-containing protein</fullName>
    </recommendedName>
</protein>
<dbReference type="GO" id="GO:0005886">
    <property type="term" value="C:plasma membrane"/>
    <property type="evidence" value="ECO:0007669"/>
    <property type="project" value="TreeGrafter"/>
</dbReference>
<feature type="compositionally biased region" description="Polar residues" evidence="2">
    <location>
        <begin position="477"/>
        <end position="487"/>
    </location>
</feature>
<dbReference type="SUPFAM" id="SSF81296">
    <property type="entry name" value="E set domains"/>
    <property type="match status" value="2"/>
</dbReference>
<evidence type="ECO:0000313" key="5">
    <source>
        <dbReference type="Proteomes" id="UP001346869"/>
    </source>
</evidence>
<evidence type="ECO:0000256" key="2">
    <source>
        <dbReference type="SAM" id="MobiDB-lite"/>
    </source>
</evidence>
<reference evidence="4 5" key="2">
    <citation type="journal article" date="2023" name="Mol. Biol. Evol.">
        <title>Genomics of Secondarily Temperate Adaptation in the Only Non-Antarctic Icefish.</title>
        <authorList>
            <person name="Rivera-Colon A.G."/>
            <person name="Rayamajhi N."/>
            <person name="Minhas B.F."/>
            <person name="Madrigal G."/>
            <person name="Bilyk K.T."/>
            <person name="Yoon V."/>
            <person name="Hune M."/>
            <person name="Gregory S."/>
            <person name="Cheng C.H.C."/>
            <person name="Catchen J.M."/>
        </authorList>
    </citation>
    <scope>NUCLEOTIDE SEQUENCE [LARGE SCALE GENOMIC DNA]</scope>
    <source>
        <strain evidence="4">JMC-PN-2008</strain>
    </source>
</reference>
<sequence length="487" mass="53024">MPSIQSLTLTYDALNEHRTFSEGDTISGKVTLALLKQVTVDSFFIKATGDADVHWTQKSGDKTHSYSAHKRYFKLKQFFIPEASKDTIIPKGIHVYRFSLSIPQGNFPSSFKGTHGKIVYKLEAKLSRSWRMDQSVEQKILFVSRCYPNLHSLMLPQIGATKKELGLFSKGKADMEVKIDRMAYAPGETITVFAKINNASSSEMTPKFSLGKKVLFRARGSTKHEECTIIKVVENRVKAYTQLEIRCGMKIPLDQVTTIQNCDILSVEYHLKAYLDISFSFDPKVLFPVVIVPLDFVPAPQPVVATSPYPARAAGGPSNSDFPPPAVSSHPYPVFPSSGSYGDPGAQMYSAPPPVYPGYPTVFPCPPAVYPAQSANVSGGYNNQVPQVPFPYGTPFSCSSSSSVLHPPPTAPTLQTSQSAPAIQPPPSLPATHQTPPYSSFNVSPSAPPSTLPSAPMMNTDFLGQQDEAPPAYTFLFPSSASNSDAN</sequence>
<dbReference type="InterPro" id="IPR011021">
    <property type="entry name" value="Arrestin-like_N"/>
</dbReference>
<dbReference type="Gene3D" id="2.60.40.640">
    <property type="match status" value="2"/>
</dbReference>
<evidence type="ECO:0000259" key="3">
    <source>
        <dbReference type="SMART" id="SM01017"/>
    </source>
</evidence>
<gene>
    <name evidence="4" type="ORF">PBY51_004211</name>
</gene>